<reference evidence="1" key="1">
    <citation type="submission" date="2019-06" db="EMBL/GenBank/DDBJ databases">
        <authorList>
            <person name="Zheng W."/>
        </authorList>
    </citation>
    <scope>NUCLEOTIDE SEQUENCE</scope>
    <source>
        <strain evidence="1">QDHG01</strain>
    </source>
</reference>
<name>A0A8J8N9Y8_HALGN</name>
<comment type="caution">
    <text evidence="1">The sequence shown here is derived from an EMBL/GenBank/DDBJ whole genome shotgun (WGS) entry which is preliminary data.</text>
</comment>
<evidence type="ECO:0000313" key="2">
    <source>
        <dbReference type="Proteomes" id="UP000785679"/>
    </source>
</evidence>
<keyword evidence="2" id="KW-1185">Reference proteome</keyword>
<proteinExistence type="predicted"/>
<protein>
    <submittedName>
        <fullName evidence="1">Uncharacterized protein</fullName>
    </submittedName>
</protein>
<accession>A0A8J8N9Y8</accession>
<sequence length="75" mass="8647">MKRCRAPPYAYFAIFIDSLSTSKFSVIYYAHSESFSVILVREIPSHKLHGLPNKIQSSLFQNAKVLEHQVHLKVE</sequence>
<dbReference type="Proteomes" id="UP000785679">
    <property type="component" value="Unassembled WGS sequence"/>
</dbReference>
<evidence type="ECO:0000313" key="1">
    <source>
        <dbReference type="EMBL" id="TNV70856.1"/>
    </source>
</evidence>
<dbReference type="EMBL" id="RRYP01032089">
    <property type="protein sequence ID" value="TNV70856.1"/>
    <property type="molecule type" value="Genomic_DNA"/>
</dbReference>
<gene>
    <name evidence="1" type="ORF">FGO68_gene14932</name>
</gene>
<dbReference type="AlphaFoldDB" id="A0A8J8N9Y8"/>
<organism evidence="1 2">
    <name type="scientific">Halteria grandinella</name>
    <dbReference type="NCBI Taxonomy" id="5974"/>
    <lineage>
        <taxon>Eukaryota</taxon>
        <taxon>Sar</taxon>
        <taxon>Alveolata</taxon>
        <taxon>Ciliophora</taxon>
        <taxon>Intramacronucleata</taxon>
        <taxon>Spirotrichea</taxon>
        <taxon>Stichotrichia</taxon>
        <taxon>Sporadotrichida</taxon>
        <taxon>Halteriidae</taxon>
        <taxon>Halteria</taxon>
    </lineage>
</organism>